<evidence type="ECO:0000256" key="4">
    <source>
        <dbReference type="PROSITE-ProRule" id="PRU00169"/>
    </source>
</evidence>
<dbReference type="Gene3D" id="2.40.50.1020">
    <property type="entry name" value="LytTr DNA-binding domain"/>
    <property type="match status" value="1"/>
</dbReference>
<dbReference type="InterPro" id="IPR011006">
    <property type="entry name" value="CheY-like_superfamily"/>
</dbReference>
<dbReference type="GO" id="GO:0003677">
    <property type="term" value="F:DNA binding"/>
    <property type="evidence" value="ECO:0007669"/>
    <property type="project" value="UniProtKB-KW"/>
</dbReference>
<dbReference type="SUPFAM" id="SSF52172">
    <property type="entry name" value="CheY-like"/>
    <property type="match status" value="1"/>
</dbReference>
<name>A0A9N7PKK5_CLOSE</name>
<dbReference type="Proteomes" id="UP000280586">
    <property type="component" value="Chromosome"/>
</dbReference>
<dbReference type="InterPro" id="IPR007492">
    <property type="entry name" value="LytTR_DNA-bd_dom"/>
</dbReference>
<proteinExistence type="predicted"/>
<sequence>MGCNMNILIVEDMKDQREALKKIIEEEFKSITIYLAPSLETALEITNIENIDLFMFDVNLQGRTGIELAEKIRCNNKYKLTPIVFITIESGKMIDAFKNIHCYDFIIKPYRKEEIKKIINTFLEAQSVSEKMHNKYTFFNISPLISVKIYHKDIIFIEYYLRKCTIYTIKDKYDVKVRGLNNLIKEIDSEYIVQSHKSYAINLNYIEKIEKVYPKLWNIYFTNCSEIAKLGYKYKNNIYEKVK</sequence>
<dbReference type="AlphaFoldDB" id="A0A9N7PKK5"/>
<protein>
    <recommendedName>
        <fullName evidence="1">Stage 0 sporulation protein A homolog</fullName>
    </recommendedName>
</protein>
<gene>
    <name evidence="6" type="ORF">CP523_06375</name>
</gene>
<dbReference type="CDD" id="cd00156">
    <property type="entry name" value="REC"/>
    <property type="match status" value="1"/>
</dbReference>
<dbReference type="SMART" id="SM00448">
    <property type="entry name" value="REC"/>
    <property type="match status" value="1"/>
</dbReference>
<evidence type="ECO:0000259" key="5">
    <source>
        <dbReference type="PROSITE" id="PS50110"/>
    </source>
</evidence>
<dbReference type="Pfam" id="PF04397">
    <property type="entry name" value="LytTR"/>
    <property type="match status" value="1"/>
</dbReference>
<organism evidence="6 7">
    <name type="scientific">Clostridium septicum</name>
    <dbReference type="NCBI Taxonomy" id="1504"/>
    <lineage>
        <taxon>Bacteria</taxon>
        <taxon>Bacillati</taxon>
        <taxon>Bacillota</taxon>
        <taxon>Clostridia</taxon>
        <taxon>Eubacteriales</taxon>
        <taxon>Clostridiaceae</taxon>
        <taxon>Clostridium</taxon>
    </lineage>
</organism>
<evidence type="ECO:0000256" key="1">
    <source>
        <dbReference type="ARBA" id="ARBA00018672"/>
    </source>
</evidence>
<accession>A0A9N7PKK5</accession>
<reference evidence="6 7" key="1">
    <citation type="submission" date="2017-09" db="EMBL/GenBank/DDBJ databases">
        <authorList>
            <person name="Thomas P."/>
            <person name="Seyboldt C."/>
        </authorList>
    </citation>
    <scope>NUCLEOTIDE SEQUENCE [LARGE SCALE GENOMIC DNA]</scope>
    <source>
        <strain evidence="6 7">DSM 7534</strain>
    </source>
</reference>
<dbReference type="KEGG" id="csep:CP523_06375"/>
<feature type="domain" description="Response regulatory" evidence="5">
    <location>
        <begin position="6"/>
        <end position="123"/>
    </location>
</feature>
<dbReference type="EMBL" id="CP023671">
    <property type="protein sequence ID" value="AYE34122.1"/>
    <property type="molecule type" value="Genomic_DNA"/>
</dbReference>
<evidence type="ECO:0000256" key="2">
    <source>
        <dbReference type="ARBA" id="ARBA00022553"/>
    </source>
</evidence>
<keyword evidence="6" id="KW-0238">DNA-binding</keyword>
<dbReference type="SMART" id="SM00850">
    <property type="entry name" value="LytTR"/>
    <property type="match status" value="1"/>
</dbReference>
<dbReference type="InterPro" id="IPR001789">
    <property type="entry name" value="Sig_transdc_resp-reg_receiver"/>
</dbReference>
<comment type="function">
    <text evidence="3">May play the central regulatory role in sporulation. It may be an element of the effector pathway responsible for the activation of sporulation genes in response to nutritional stress. Spo0A may act in concert with spo0H (a sigma factor) to control the expression of some genes that are critical to the sporulation process.</text>
</comment>
<evidence type="ECO:0000313" key="6">
    <source>
        <dbReference type="EMBL" id="AYE34122.1"/>
    </source>
</evidence>
<dbReference type="GO" id="GO:0000160">
    <property type="term" value="P:phosphorelay signal transduction system"/>
    <property type="evidence" value="ECO:0007669"/>
    <property type="project" value="InterPro"/>
</dbReference>
<dbReference type="InterPro" id="IPR050595">
    <property type="entry name" value="Bact_response_regulator"/>
</dbReference>
<dbReference type="PANTHER" id="PTHR44591">
    <property type="entry name" value="STRESS RESPONSE REGULATOR PROTEIN 1"/>
    <property type="match status" value="1"/>
</dbReference>
<dbReference type="Gene3D" id="3.40.50.2300">
    <property type="match status" value="1"/>
</dbReference>
<keyword evidence="2 4" id="KW-0597">Phosphoprotein</keyword>
<evidence type="ECO:0000313" key="7">
    <source>
        <dbReference type="Proteomes" id="UP000280586"/>
    </source>
</evidence>
<dbReference type="PROSITE" id="PS50110">
    <property type="entry name" value="RESPONSE_REGULATORY"/>
    <property type="match status" value="1"/>
</dbReference>
<evidence type="ECO:0000256" key="3">
    <source>
        <dbReference type="ARBA" id="ARBA00024867"/>
    </source>
</evidence>
<feature type="modified residue" description="4-aspartylphosphate" evidence="4">
    <location>
        <position position="57"/>
    </location>
</feature>
<dbReference type="Pfam" id="PF00072">
    <property type="entry name" value="Response_reg"/>
    <property type="match status" value="1"/>
</dbReference>
<dbReference type="PANTHER" id="PTHR44591:SF3">
    <property type="entry name" value="RESPONSE REGULATORY DOMAIN-CONTAINING PROTEIN"/>
    <property type="match status" value="1"/>
</dbReference>